<evidence type="ECO:0000313" key="2">
    <source>
        <dbReference type="EMBL" id="SEU17399.1"/>
    </source>
</evidence>
<sequence>MRLLAYSYVGSREIRQRSLGTPGTPVTSPSELRVWLSAQPEAFSEGATYVVDLLGRLRLAPRRSEHVACADGEEVLAAGELRFRLDGGQPAVAEVSNLSTGYCPDVTCWAAVARALASLGLHLPTGFTGAMDFRRCLACGEVTLVKERWFVCAFCDADLPSDWNVSLARAVDVG</sequence>
<evidence type="ECO:0000313" key="4">
    <source>
        <dbReference type="Proteomes" id="UP000321514"/>
    </source>
</evidence>
<evidence type="ECO:0000313" key="1">
    <source>
        <dbReference type="EMBL" id="GEN09332.1"/>
    </source>
</evidence>
<dbReference type="Proteomes" id="UP000183760">
    <property type="component" value="Unassembled WGS sequence"/>
</dbReference>
<accession>A0A511T736</accession>
<dbReference type="STRING" id="1334629.MFUL124B02_28220"/>
<gene>
    <name evidence="1" type="ORF">MFU01_43690</name>
    <name evidence="2" type="ORF">SAMN05443572_105587</name>
</gene>
<dbReference type="EMBL" id="FOIB01000005">
    <property type="protein sequence ID" value="SEU17399.1"/>
    <property type="molecule type" value="Genomic_DNA"/>
</dbReference>
<dbReference type="EMBL" id="BJXR01000033">
    <property type="protein sequence ID" value="GEN09332.1"/>
    <property type="molecule type" value="Genomic_DNA"/>
</dbReference>
<dbReference type="Proteomes" id="UP000321514">
    <property type="component" value="Unassembled WGS sequence"/>
</dbReference>
<evidence type="ECO:0000313" key="3">
    <source>
        <dbReference type="Proteomes" id="UP000183760"/>
    </source>
</evidence>
<proteinExistence type="predicted"/>
<dbReference type="OrthoDB" id="189103at2"/>
<protein>
    <submittedName>
        <fullName evidence="1">Uncharacterized protein</fullName>
    </submittedName>
</protein>
<organism evidence="1 4">
    <name type="scientific">Myxococcus fulvus</name>
    <dbReference type="NCBI Taxonomy" id="33"/>
    <lineage>
        <taxon>Bacteria</taxon>
        <taxon>Pseudomonadati</taxon>
        <taxon>Myxococcota</taxon>
        <taxon>Myxococcia</taxon>
        <taxon>Myxococcales</taxon>
        <taxon>Cystobacterineae</taxon>
        <taxon>Myxococcaceae</taxon>
        <taxon>Myxococcus</taxon>
    </lineage>
</organism>
<comment type="caution">
    <text evidence="1">The sequence shown here is derived from an EMBL/GenBank/DDBJ whole genome shotgun (WGS) entry which is preliminary data.</text>
</comment>
<dbReference type="AlphaFoldDB" id="A0A511T736"/>
<reference evidence="1 4" key="2">
    <citation type="submission" date="2019-07" db="EMBL/GenBank/DDBJ databases">
        <title>Whole genome shotgun sequence of Myxococcus fulvus NBRC 100333.</title>
        <authorList>
            <person name="Hosoyama A."/>
            <person name="Uohara A."/>
            <person name="Ohji S."/>
            <person name="Ichikawa N."/>
        </authorList>
    </citation>
    <scope>NUCLEOTIDE SEQUENCE [LARGE SCALE GENOMIC DNA]</scope>
    <source>
        <strain evidence="1 4">NBRC 100333</strain>
    </source>
</reference>
<name>A0A511T736_MYXFU</name>
<reference evidence="2 3" key="1">
    <citation type="submission" date="2016-10" db="EMBL/GenBank/DDBJ databases">
        <authorList>
            <person name="Varghese N."/>
            <person name="Submissions S."/>
        </authorList>
    </citation>
    <scope>NUCLEOTIDE SEQUENCE [LARGE SCALE GENOMIC DNA]</scope>
    <source>
        <strain evidence="2 3">DSM 16525</strain>
    </source>
</reference>
<keyword evidence="3" id="KW-1185">Reference proteome</keyword>